<keyword evidence="1" id="KW-0472">Membrane</keyword>
<gene>
    <name evidence="2" type="ORF">JYZ213_LOCUS43113</name>
</gene>
<sequence>DELMVEEWINSSIYENYYSECQPSGCSYTVTSKNSAIYIVTTLVGLAGGLVTVLKLMVPYWVKFIMFGFKKCKRRAARIMPISQT</sequence>
<feature type="transmembrane region" description="Helical" evidence="1">
    <location>
        <begin position="37"/>
        <end position="62"/>
    </location>
</feature>
<name>A0A815SWY4_9BILA</name>
<evidence type="ECO:0000313" key="3">
    <source>
        <dbReference type="Proteomes" id="UP000663845"/>
    </source>
</evidence>
<feature type="non-terminal residue" evidence="2">
    <location>
        <position position="1"/>
    </location>
</feature>
<keyword evidence="1" id="KW-0812">Transmembrane</keyword>
<evidence type="ECO:0000313" key="2">
    <source>
        <dbReference type="EMBL" id="CAF1494356.1"/>
    </source>
</evidence>
<accession>A0A815SWY4</accession>
<organism evidence="2 3">
    <name type="scientific">Adineta steineri</name>
    <dbReference type="NCBI Taxonomy" id="433720"/>
    <lineage>
        <taxon>Eukaryota</taxon>
        <taxon>Metazoa</taxon>
        <taxon>Spiralia</taxon>
        <taxon>Gnathifera</taxon>
        <taxon>Rotifera</taxon>
        <taxon>Eurotatoria</taxon>
        <taxon>Bdelloidea</taxon>
        <taxon>Adinetida</taxon>
        <taxon>Adinetidae</taxon>
        <taxon>Adineta</taxon>
    </lineage>
</organism>
<proteinExistence type="predicted"/>
<protein>
    <submittedName>
        <fullName evidence="2">Uncharacterized protein</fullName>
    </submittedName>
</protein>
<keyword evidence="1" id="KW-1133">Transmembrane helix</keyword>
<evidence type="ECO:0000256" key="1">
    <source>
        <dbReference type="SAM" id="Phobius"/>
    </source>
</evidence>
<dbReference type="AlphaFoldDB" id="A0A815SWY4"/>
<dbReference type="EMBL" id="CAJNOG010002195">
    <property type="protein sequence ID" value="CAF1494356.1"/>
    <property type="molecule type" value="Genomic_DNA"/>
</dbReference>
<dbReference type="Proteomes" id="UP000663845">
    <property type="component" value="Unassembled WGS sequence"/>
</dbReference>
<comment type="caution">
    <text evidence="2">The sequence shown here is derived from an EMBL/GenBank/DDBJ whole genome shotgun (WGS) entry which is preliminary data.</text>
</comment>
<reference evidence="2" key="1">
    <citation type="submission" date="2021-02" db="EMBL/GenBank/DDBJ databases">
        <authorList>
            <person name="Nowell W R."/>
        </authorList>
    </citation>
    <scope>NUCLEOTIDE SEQUENCE</scope>
</reference>